<evidence type="ECO:0000313" key="1">
    <source>
        <dbReference type="EMBL" id="ESW28194.1"/>
    </source>
</evidence>
<dbReference type="AlphaFoldDB" id="V7CDK1"/>
<dbReference type="eggNOG" id="ENOG502S24H">
    <property type="taxonomic scope" value="Eukaryota"/>
</dbReference>
<dbReference type="PANTHER" id="PTHR33384">
    <property type="entry name" value="EXPRESSED PROTEIN"/>
    <property type="match status" value="1"/>
</dbReference>
<organism evidence="1 2">
    <name type="scientific">Phaseolus vulgaris</name>
    <name type="common">Kidney bean</name>
    <name type="synonym">French bean</name>
    <dbReference type="NCBI Taxonomy" id="3885"/>
    <lineage>
        <taxon>Eukaryota</taxon>
        <taxon>Viridiplantae</taxon>
        <taxon>Streptophyta</taxon>
        <taxon>Embryophyta</taxon>
        <taxon>Tracheophyta</taxon>
        <taxon>Spermatophyta</taxon>
        <taxon>Magnoliopsida</taxon>
        <taxon>eudicotyledons</taxon>
        <taxon>Gunneridae</taxon>
        <taxon>Pentapetalae</taxon>
        <taxon>rosids</taxon>
        <taxon>fabids</taxon>
        <taxon>Fabales</taxon>
        <taxon>Fabaceae</taxon>
        <taxon>Papilionoideae</taxon>
        <taxon>50 kb inversion clade</taxon>
        <taxon>NPAAA clade</taxon>
        <taxon>indigoferoid/millettioid clade</taxon>
        <taxon>Phaseoleae</taxon>
        <taxon>Phaseolus</taxon>
    </lineage>
</organism>
<accession>V7CDK1</accession>
<name>V7CDK1_PHAVU</name>
<dbReference type="Gramene" id="ESW28194">
    <property type="protein sequence ID" value="ESW28194"/>
    <property type="gene ID" value="PHAVU_003G266700g"/>
</dbReference>
<dbReference type="Proteomes" id="UP000000226">
    <property type="component" value="Chromosome 3"/>
</dbReference>
<protein>
    <submittedName>
        <fullName evidence="1">Uncharacterized protein</fullName>
    </submittedName>
</protein>
<dbReference type="PANTHER" id="PTHR33384:SF17">
    <property type="entry name" value="VQ DOMAIN-CONTAINING PROTEIN"/>
    <property type="match status" value="1"/>
</dbReference>
<keyword evidence="2" id="KW-1185">Reference proteome</keyword>
<proteinExistence type="predicted"/>
<dbReference type="OMA" id="VQFVHQM"/>
<dbReference type="EMBL" id="CM002290">
    <property type="protein sequence ID" value="ESW28194.1"/>
    <property type="molecule type" value="Genomic_DNA"/>
</dbReference>
<dbReference type="OrthoDB" id="646413at2759"/>
<evidence type="ECO:0000313" key="2">
    <source>
        <dbReference type="Proteomes" id="UP000000226"/>
    </source>
</evidence>
<sequence length="127" mass="14162">MHHQALKSNLVDLGTDRKRVESQPLCPKPKKLSPSIPEFLKPIKCTKHSQSNINNGSEVLNMISEKNPDAREFLCNGCLPCYSGSPPRRTQNPLVHDVQFLHQVEVVSPLSRAKLSDKFGFISASPM</sequence>
<reference evidence="2" key="1">
    <citation type="journal article" date="2014" name="Nat. Genet.">
        <title>A reference genome for common bean and genome-wide analysis of dual domestications.</title>
        <authorList>
            <person name="Schmutz J."/>
            <person name="McClean P.E."/>
            <person name="Mamidi S."/>
            <person name="Wu G.A."/>
            <person name="Cannon S.B."/>
            <person name="Grimwood J."/>
            <person name="Jenkins J."/>
            <person name="Shu S."/>
            <person name="Song Q."/>
            <person name="Chavarro C."/>
            <person name="Torres-Torres M."/>
            <person name="Geffroy V."/>
            <person name="Moghaddam S.M."/>
            <person name="Gao D."/>
            <person name="Abernathy B."/>
            <person name="Barry K."/>
            <person name="Blair M."/>
            <person name="Brick M.A."/>
            <person name="Chovatia M."/>
            <person name="Gepts P."/>
            <person name="Goodstein D.M."/>
            <person name="Gonzales M."/>
            <person name="Hellsten U."/>
            <person name="Hyten D.L."/>
            <person name="Jia G."/>
            <person name="Kelly J.D."/>
            <person name="Kudrna D."/>
            <person name="Lee R."/>
            <person name="Richard M.M."/>
            <person name="Miklas P.N."/>
            <person name="Osorno J.M."/>
            <person name="Rodrigues J."/>
            <person name="Thareau V."/>
            <person name="Urrea C.A."/>
            <person name="Wang M."/>
            <person name="Yu Y."/>
            <person name="Zhang M."/>
            <person name="Wing R.A."/>
            <person name="Cregan P.B."/>
            <person name="Rokhsar D.S."/>
            <person name="Jackson S.A."/>
        </authorList>
    </citation>
    <scope>NUCLEOTIDE SEQUENCE [LARGE SCALE GENOMIC DNA]</scope>
    <source>
        <strain evidence="2">cv. G19833</strain>
    </source>
</reference>
<gene>
    <name evidence="1" type="ORF">PHAVU_003G266700g</name>
</gene>